<keyword evidence="3" id="KW-1003">Cell membrane</keyword>
<keyword evidence="2" id="KW-0813">Transport</keyword>
<evidence type="ECO:0000313" key="12">
    <source>
        <dbReference type="Proteomes" id="UP001549321"/>
    </source>
</evidence>
<evidence type="ECO:0000256" key="7">
    <source>
        <dbReference type="ARBA" id="ARBA00022840"/>
    </source>
</evidence>
<evidence type="ECO:0000256" key="2">
    <source>
        <dbReference type="ARBA" id="ARBA00022448"/>
    </source>
</evidence>
<dbReference type="PROSITE" id="PS00211">
    <property type="entry name" value="ABC_TRANSPORTER_1"/>
    <property type="match status" value="1"/>
</dbReference>
<comment type="similarity">
    <text evidence="1">Belongs to the ABC transporter superfamily.</text>
</comment>
<evidence type="ECO:0000256" key="4">
    <source>
        <dbReference type="ARBA" id="ARBA00022597"/>
    </source>
</evidence>
<dbReference type="EMBL" id="JBEPSM010000001">
    <property type="protein sequence ID" value="MET4632720.1"/>
    <property type="molecule type" value="Genomic_DNA"/>
</dbReference>
<dbReference type="Pfam" id="PF00005">
    <property type="entry name" value="ABC_tran"/>
    <property type="match status" value="2"/>
</dbReference>
<feature type="domain" description="ABC transporter" evidence="10">
    <location>
        <begin position="279"/>
        <end position="527"/>
    </location>
</feature>
<sequence>MAEPASLGEGKPEQAHHVLVPPASVSPSAPQQGVVADTDLLLAATSISKAFAGVPALVDGRIRLKRGSVHALCGGNGAGKSTFLNILMGLHRADAGTVMVKGRVVHYASAAEALADGIAIITQELSPVLDMTVAENIYLGREPRRLGWFADKARMEADAAALFARLGFDIDARVTMRSLSVAKIQLVEIAKAISRESDILIMDEPTSAIGEKEAATLFKAIRSLQDQGVGIIYVSHRLTDIFSIADSYTVFRDGRFIEAGDLADIDRQRLISLIVGRDLRDQEARKSTSTGEPMISVSGFARHGQFEDISLDLAKGEILGLYGLMGAGRSEFANALYGNATKDAGSVKIEGRPVEIRSPSDALSNGIAIVTEDRKETGLVLTSSVSENVVLAALDQFSSFGFVDGKKVASNVDGQIARFRIRTASRDLPVQSLSGGNQQKVVLARCVETEPKILICDEPTRGIDEGAKREVYAFLSAFAAAGNSVLMISSEIPEILANADRILVFRRGRIAGELKGAAATQEALVHLAS</sequence>
<keyword evidence="6" id="KW-0547">Nucleotide-binding</keyword>
<evidence type="ECO:0000259" key="10">
    <source>
        <dbReference type="PROSITE" id="PS50893"/>
    </source>
</evidence>
<dbReference type="InterPro" id="IPR003439">
    <property type="entry name" value="ABC_transporter-like_ATP-bd"/>
</dbReference>
<protein>
    <submittedName>
        <fullName evidence="11">Xylitol transport system ATP-binding protein</fullName>
    </submittedName>
</protein>
<dbReference type="PROSITE" id="PS50893">
    <property type="entry name" value="ABC_TRANSPORTER_2"/>
    <property type="match status" value="2"/>
</dbReference>
<keyword evidence="8" id="KW-1278">Translocase</keyword>
<keyword evidence="4" id="KW-0762">Sugar transport</keyword>
<proteinExistence type="inferred from homology"/>
<dbReference type="RefSeq" id="WP_354548704.1">
    <property type="nucleotide sequence ID" value="NZ_JBEPSM010000001.1"/>
</dbReference>
<dbReference type="Proteomes" id="UP001549321">
    <property type="component" value="Unassembled WGS sequence"/>
</dbReference>
<comment type="caution">
    <text evidence="11">The sequence shown here is derived from an EMBL/GenBank/DDBJ whole genome shotgun (WGS) entry which is preliminary data.</text>
</comment>
<evidence type="ECO:0000313" key="11">
    <source>
        <dbReference type="EMBL" id="MET4632720.1"/>
    </source>
</evidence>
<keyword evidence="9" id="KW-0472">Membrane</keyword>
<evidence type="ECO:0000256" key="3">
    <source>
        <dbReference type="ARBA" id="ARBA00022475"/>
    </source>
</evidence>
<reference evidence="11 12" key="1">
    <citation type="submission" date="2024-06" db="EMBL/GenBank/DDBJ databases">
        <title>Sorghum-associated microbial communities from plants grown in Nebraska, USA.</title>
        <authorList>
            <person name="Schachtman D."/>
        </authorList>
    </citation>
    <scope>NUCLEOTIDE SEQUENCE [LARGE SCALE GENOMIC DNA]</scope>
    <source>
        <strain evidence="11 12">3207</strain>
    </source>
</reference>
<keyword evidence="7 11" id="KW-0067">ATP-binding</keyword>
<dbReference type="SUPFAM" id="SSF52540">
    <property type="entry name" value="P-loop containing nucleoside triphosphate hydrolases"/>
    <property type="match status" value="2"/>
</dbReference>
<dbReference type="InterPro" id="IPR027417">
    <property type="entry name" value="P-loop_NTPase"/>
</dbReference>
<feature type="domain" description="ABC transporter" evidence="10">
    <location>
        <begin position="42"/>
        <end position="278"/>
    </location>
</feature>
<evidence type="ECO:0000256" key="1">
    <source>
        <dbReference type="ARBA" id="ARBA00005417"/>
    </source>
</evidence>
<dbReference type="InterPro" id="IPR003593">
    <property type="entry name" value="AAA+_ATPase"/>
</dbReference>
<dbReference type="GO" id="GO:0005524">
    <property type="term" value="F:ATP binding"/>
    <property type="evidence" value="ECO:0007669"/>
    <property type="project" value="UniProtKB-KW"/>
</dbReference>
<dbReference type="CDD" id="cd03216">
    <property type="entry name" value="ABC_Carb_Monos_I"/>
    <property type="match status" value="1"/>
</dbReference>
<evidence type="ECO:0000256" key="6">
    <source>
        <dbReference type="ARBA" id="ARBA00022741"/>
    </source>
</evidence>
<keyword evidence="12" id="KW-1185">Reference proteome</keyword>
<evidence type="ECO:0000256" key="5">
    <source>
        <dbReference type="ARBA" id="ARBA00022737"/>
    </source>
</evidence>
<dbReference type="CDD" id="cd03215">
    <property type="entry name" value="ABC_Carb_Monos_II"/>
    <property type="match status" value="1"/>
</dbReference>
<evidence type="ECO:0000256" key="8">
    <source>
        <dbReference type="ARBA" id="ARBA00022967"/>
    </source>
</evidence>
<keyword evidence="5" id="KW-0677">Repeat</keyword>
<dbReference type="InterPro" id="IPR050107">
    <property type="entry name" value="ABC_carbohydrate_import_ATPase"/>
</dbReference>
<dbReference type="PANTHER" id="PTHR43790:SF3">
    <property type="entry name" value="D-ALLOSE IMPORT ATP-BINDING PROTEIN ALSA-RELATED"/>
    <property type="match status" value="1"/>
</dbReference>
<name>A0ABV2QUR8_9HYPH</name>
<gene>
    <name evidence="11" type="ORF">ABIE08_000633</name>
</gene>
<organism evidence="11 12">
    <name type="scientific">Kaistia defluvii</name>
    <dbReference type="NCBI Taxonomy" id="410841"/>
    <lineage>
        <taxon>Bacteria</taxon>
        <taxon>Pseudomonadati</taxon>
        <taxon>Pseudomonadota</taxon>
        <taxon>Alphaproteobacteria</taxon>
        <taxon>Hyphomicrobiales</taxon>
        <taxon>Kaistiaceae</taxon>
        <taxon>Kaistia</taxon>
    </lineage>
</organism>
<dbReference type="InterPro" id="IPR017871">
    <property type="entry name" value="ABC_transporter-like_CS"/>
</dbReference>
<accession>A0ABV2QUR8</accession>
<evidence type="ECO:0000256" key="9">
    <source>
        <dbReference type="ARBA" id="ARBA00023136"/>
    </source>
</evidence>
<dbReference type="SMART" id="SM00382">
    <property type="entry name" value="AAA"/>
    <property type="match status" value="2"/>
</dbReference>
<dbReference type="Gene3D" id="3.40.50.300">
    <property type="entry name" value="P-loop containing nucleotide triphosphate hydrolases"/>
    <property type="match status" value="2"/>
</dbReference>
<dbReference type="PANTHER" id="PTHR43790">
    <property type="entry name" value="CARBOHYDRATE TRANSPORT ATP-BINDING PROTEIN MG119-RELATED"/>
    <property type="match status" value="1"/>
</dbReference>